<reference evidence="1" key="2">
    <citation type="submission" date="2025-09" db="UniProtKB">
        <authorList>
            <consortium name="Ensembl"/>
        </authorList>
    </citation>
    <scope>IDENTIFICATION</scope>
</reference>
<dbReference type="Ensembl" id="ENSMALT00000015653.1">
    <property type="protein sequence ID" value="ENSMALP00000015340.1"/>
    <property type="gene ID" value="ENSMALG00000010769.1"/>
</dbReference>
<sequence>MMDAKLNAAKTEILGGFEKYVESAKGQCGDVRRQCQREQSERQEQMEGAQLSDLKATETCCGTVSGLVEKVHLLETSVAGFKGDLRVELGGHKDHIEVMLAGRLGYVEIDNNVETNYLQFAKYNLRCKVLEGHLLMALEELGNPSTPSRLESHAVPTLETHLEVQKHLNSLEILCSSSRSATHKPSATQADWAAPSAKLAEEQNMKEALDMQRDCLNSLSVTLQNILRHLAPREQQGATEGELKFLKFNIIVHQVGQPNSTWHEREACLAQQIKGVVQLVGHQASMLGAGQHRMTQLRIELQEMKTQLVEKVGSVDDQCKGLNYLAEDLERIREGGVGETINQIILSQSEAEKLVHAFERAREIIFLPYLLLSTGSL</sequence>
<name>A0A3Q3JF50_MONAL</name>
<accession>A0A3Q3JF50</accession>
<organism evidence="1 2">
    <name type="scientific">Monopterus albus</name>
    <name type="common">Swamp eel</name>
    <dbReference type="NCBI Taxonomy" id="43700"/>
    <lineage>
        <taxon>Eukaryota</taxon>
        <taxon>Metazoa</taxon>
        <taxon>Chordata</taxon>
        <taxon>Craniata</taxon>
        <taxon>Vertebrata</taxon>
        <taxon>Euteleostomi</taxon>
        <taxon>Actinopterygii</taxon>
        <taxon>Neopterygii</taxon>
        <taxon>Teleostei</taxon>
        <taxon>Neoteleostei</taxon>
        <taxon>Acanthomorphata</taxon>
        <taxon>Anabantaria</taxon>
        <taxon>Synbranchiformes</taxon>
        <taxon>Synbranchidae</taxon>
        <taxon>Monopterus</taxon>
    </lineage>
</organism>
<reference evidence="1" key="1">
    <citation type="submission" date="2025-08" db="UniProtKB">
        <authorList>
            <consortium name="Ensembl"/>
        </authorList>
    </citation>
    <scope>IDENTIFICATION</scope>
</reference>
<proteinExistence type="predicted"/>
<evidence type="ECO:0000313" key="2">
    <source>
        <dbReference type="Proteomes" id="UP000261600"/>
    </source>
</evidence>
<dbReference type="AlphaFoldDB" id="A0A3Q3JF50"/>
<protein>
    <submittedName>
        <fullName evidence="1">Uncharacterized protein</fullName>
    </submittedName>
</protein>
<dbReference type="Proteomes" id="UP000261600">
    <property type="component" value="Unplaced"/>
</dbReference>
<keyword evidence="2" id="KW-1185">Reference proteome</keyword>
<evidence type="ECO:0000313" key="1">
    <source>
        <dbReference type="Ensembl" id="ENSMALP00000015340.1"/>
    </source>
</evidence>